<dbReference type="CDD" id="cd18105">
    <property type="entry name" value="SpoU-like_MRM1"/>
    <property type="match status" value="1"/>
</dbReference>
<dbReference type="FunFam" id="3.30.1330.30:FF:000035">
    <property type="entry name" value="TrmH family RNA methyltransferase"/>
    <property type="match status" value="1"/>
</dbReference>
<dbReference type="InterPro" id="IPR001537">
    <property type="entry name" value="SpoU_MeTrfase"/>
</dbReference>
<dbReference type="GO" id="GO:0005739">
    <property type="term" value="C:mitochondrion"/>
    <property type="evidence" value="ECO:0007669"/>
    <property type="project" value="UniProtKB-SubCell"/>
</dbReference>
<sequence length="577" mass="65105">MFMSKGSMGFLHGITRPFPPRLWGATTYSYQPARSSSLSAIHRGLSREGKRSFPRSGARQGSEDDEGLGFRYIKEERNMRRKTSSERFPSTNNQGQGRWAKERDKLRSELVELEPEPRRPSRRGSVIDGERVETPRKGRFNPRDIGVRARAQQRFDGREDRPSASQGRYESNRQRTPHFRSREEESDRPTGGHDNNYTSRQRTSRFDRDGNGNGTGFTRNRQTGYDANYRQGRLSESRHDNFSPRSRFGNYDVPQSIPRATAASQFLYGHSVVAAALRAQKRKLYKLYIYRGSNRMEGKLEEDRQMTELAERANVPVQGMQERDQKLMDKMTQGRPHNGFVLEASPLPQLPINSLRLSMTKRGCSVFKVRPGPQSAEEKDINGMDETEDMFQYPSHFGRKPFVVLLDGIKDEGNLGGIIRSASFLGVDAVVISYRNTAKLTTVTLKASAGAAETMRLFSTPDPEYFVMKSREKGWKIYTSAPPAKRGGSSRSMNIYDLEAGPDPLMKNGCVLVFGGEGDGLAAAVRRHADAEVFIPDELSQNRDVESLNVSVAAGMLIGAMARPRIYRSRKTDEKVF</sequence>
<feature type="compositionally biased region" description="Polar residues" evidence="10">
    <location>
        <begin position="86"/>
        <end position="96"/>
    </location>
</feature>
<evidence type="ECO:0000256" key="5">
    <source>
        <dbReference type="ARBA" id="ARBA00022679"/>
    </source>
</evidence>
<comment type="similarity">
    <text evidence="2">Belongs to the class IV-like SAM-binding methyltransferase superfamily. RNA methyltransferase TrmH family.</text>
</comment>
<keyword evidence="7" id="KW-0809">Transit peptide</keyword>
<dbReference type="GO" id="GO:0016435">
    <property type="term" value="F:rRNA (guanine) methyltransferase activity"/>
    <property type="evidence" value="ECO:0007669"/>
    <property type="project" value="TreeGrafter"/>
</dbReference>
<dbReference type="SUPFAM" id="SSF55315">
    <property type="entry name" value="L30e-like"/>
    <property type="match status" value="1"/>
</dbReference>
<evidence type="ECO:0000313" key="12">
    <source>
        <dbReference type="EMBL" id="KAJ2901467.1"/>
    </source>
</evidence>
<feature type="compositionally biased region" description="Basic and acidic residues" evidence="10">
    <location>
        <begin position="99"/>
        <end position="119"/>
    </location>
</feature>
<dbReference type="InterPro" id="IPR013123">
    <property type="entry name" value="SpoU_subst-bd"/>
</dbReference>
<dbReference type="PANTHER" id="PTHR46103">
    <property type="entry name" value="RRNA METHYLTRANSFERASE 1, MITOCHONDRIAL"/>
    <property type="match status" value="1"/>
</dbReference>
<keyword evidence="6" id="KW-0949">S-adenosyl-L-methionine</keyword>
<dbReference type="InterPro" id="IPR047261">
    <property type="entry name" value="MRM1_MeTrfase_dom"/>
</dbReference>
<dbReference type="SMART" id="SM00967">
    <property type="entry name" value="SpoU_sub_bind"/>
    <property type="match status" value="1"/>
</dbReference>
<feature type="compositionally biased region" description="Basic and acidic residues" evidence="10">
    <location>
        <begin position="180"/>
        <end position="191"/>
    </location>
</feature>
<evidence type="ECO:0000259" key="11">
    <source>
        <dbReference type="SMART" id="SM00967"/>
    </source>
</evidence>
<name>A0AAD5RRE8_9PEZI</name>
<dbReference type="PANTHER" id="PTHR46103:SF1">
    <property type="entry name" value="RRNA METHYLTRANSFERASE 1, MITOCHONDRIAL"/>
    <property type="match status" value="1"/>
</dbReference>
<dbReference type="InterPro" id="IPR029028">
    <property type="entry name" value="Alpha/beta_knot_MTases"/>
</dbReference>
<evidence type="ECO:0000256" key="4">
    <source>
        <dbReference type="ARBA" id="ARBA00022603"/>
    </source>
</evidence>
<dbReference type="Gene3D" id="3.40.1280.10">
    <property type="match status" value="1"/>
</dbReference>
<feature type="domain" description="RNA 2-O ribose methyltransferase substrate binding" evidence="11">
    <location>
        <begin position="266"/>
        <end position="350"/>
    </location>
</feature>
<dbReference type="InterPro" id="IPR029026">
    <property type="entry name" value="tRNA_m1G_MTases_N"/>
</dbReference>
<reference evidence="12" key="1">
    <citation type="submission" date="2022-07" db="EMBL/GenBank/DDBJ databases">
        <title>Draft genome sequence of Zalerion maritima ATCC 34329, a (micro)plastics degrading marine fungus.</title>
        <authorList>
            <person name="Paco A."/>
            <person name="Goncalves M.F.M."/>
            <person name="Rocha-Santos T.A.P."/>
            <person name="Alves A."/>
        </authorList>
    </citation>
    <scope>NUCLEOTIDE SEQUENCE</scope>
    <source>
        <strain evidence="12">ATCC 34329</strain>
    </source>
</reference>
<dbReference type="InterPro" id="IPR029064">
    <property type="entry name" value="Ribosomal_eL30-like_sf"/>
</dbReference>
<evidence type="ECO:0000313" key="13">
    <source>
        <dbReference type="Proteomes" id="UP001201980"/>
    </source>
</evidence>
<evidence type="ECO:0000256" key="9">
    <source>
        <dbReference type="ARBA" id="ARBA00034881"/>
    </source>
</evidence>
<dbReference type="AlphaFoldDB" id="A0AAD5RRE8"/>
<proteinExistence type="inferred from homology"/>
<organism evidence="12 13">
    <name type="scientific">Zalerion maritima</name>
    <dbReference type="NCBI Taxonomy" id="339359"/>
    <lineage>
        <taxon>Eukaryota</taxon>
        <taxon>Fungi</taxon>
        <taxon>Dikarya</taxon>
        <taxon>Ascomycota</taxon>
        <taxon>Pezizomycotina</taxon>
        <taxon>Sordariomycetes</taxon>
        <taxon>Lulworthiomycetidae</taxon>
        <taxon>Lulworthiales</taxon>
        <taxon>Lulworthiaceae</taxon>
        <taxon>Zalerion</taxon>
    </lineage>
</organism>
<keyword evidence="13" id="KW-1185">Reference proteome</keyword>
<feature type="compositionally biased region" description="Basic and acidic residues" evidence="10">
    <location>
        <begin position="128"/>
        <end position="162"/>
    </location>
</feature>
<dbReference type="SUPFAM" id="SSF75217">
    <property type="entry name" value="alpha/beta knot"/>
    <property type="match status" value="1"/>
</dbReference>
<evidence type="ECO:0000256" key="1">
    <source>
        <dbReference type="ARBA" id="ARBA00004173"/>
    </source>
</evidence>
<comment type="subcellular location">
    <subcellularLocation>
        <location evidence="1">Mitochondrion</location>
    </subcellularLocation>
</comment>
<dbReference type="Proteomes" id="UP001201980">
    <property type="component" value="Unassembled WGS sequence"/>
</dbReference>
<dbReference type="InterPro" id="IPR047182">
    <property type="entry name" value="MRM1"/>
</dbReference>
<protein>
    <recommendedName>
        <fullName evidence="9">rRNA methyltransferase 1, mitochondrial</fullName>
    </recommendedName>
</protein>
<comment type="caution">
    <text evidence="12">The sequence shown here is derived from an EMBL/GenBank/DDBJ whole genome shotgun (WGS) entry which is preliminary data.</text>
</comment>
<dbReference type="Gene3D" id="3.30.1330.30">
    <property type="match status" value="1"/>
</dbReference>
<keyword evidence="4" id="KW-0489">Methyltransferase</keyword>
<dbReference type="Pfam" id="PF00588">
    <property type="entry name" value="SpoU_methylase"/>
    <property type="match status" value="1"/>
</dbReference>
<dbReference type="Pfam" id="PF08032">
    <property type="entry name" value="SpoU_sub_bind"/>
    <property type="match status" value="1"/>
</dbReference>
<evidence type="ECO:0000256" key="8">
    <source>
        <dbReference type="ARBA" id="ARBA00023128"/>
    </source>
</evidence>
<evidence type="ECO:0000256" key="2">
    <source>
        <dbReference type="ARBA" id="ARBA00007228"/>
    </source>
</evidence>
<evidence type="ECO:0000256" key="6">
    <source>
        <dbReference type="ARBA" id="ARBA00022691"/>
    </source>
</evidence>
<dbReference type="GO" id="GO:0003723">
    <property type="term" value="F:RNA binding"/>
    <property type="evidence" value="ECO:0007669"/>
    <property type="project" value="InterPro"/>
</dbReference>
<dbReference type="EMBL" id="JAKWBI020000150">
    <property type="protein sequence ID" value="KAJ2901467.1"/>
    <property type="molecule type" value="Genomic_DNA"/>
</dbReference>
<keyword evidence="3" id="KW-0698">rRNA processing</keyword>
<evidence type="ECO:0000256" key="7">
    <source>
        <dbReference type="ARBA" id="ARBA00022946"/>
    </source>
</evidence>
<gene>
    <name evidence="12" type="ORF">MKZ38_001808</name>
</gene>
<evidence type="ECO:0000256" key="10">
    <source>
        <dbReference type="SAM" id="MobiDB-lite"/>
    </source>
</evidence>
<keyword evidence="8" id="KW-0496">Mitochondrion</keyword>
<feature type="region of interest" description="Disordered" evidence="10">
    <location>
        <begin position="45"/>
        <end position="226"/>
    </location>
</feature>
<accession>A0AAD5RRE8</accession>
<keyword evidence="5" id="KW-0808">Transferase</keyword>
<evidence type="ECO:0000256" key="3">
    <source>
        <dbReference type="ARBA" id="ARBA00022552"/>
    </source>
</evidence>